<accession>A0ABP9U872</accession>
<protein>
    <submittedName>
        <fullName evidence="1">Uncharacterized protein</fullName>
    </submittedName>
</protein>
<proteinExistence type="predicted"/>
<dbReference type="RefSeq" id="WP_353289522.1">
    <property type="nucleotide sequence ID" value="NZ_BAABQM010000001.1"/>
</dbReference>
<dbReference type="Proteomes" id="UP001449582">
    <property type="component" value="Unassembled WGS sequence"/>
</dbReference>
<name>A0ABP9U872_9BACT</name>
<dbReference type="EMBL" id="BAABQM010000001">
    <property type="protein sequence ID" value="GAA5414357.1"/>
    <property type="molecule type" value="Genomic_DNA"/>
</dbReference>
<organism evidence="1 2">
    <name type="scientific">Ureaplasma ceti</name>
    <dbReference type="NCBI Taxonomy" id="3119530"/>
    <lineage>
        <taxon>Bacteria</taxon>
        <taxon>Bacillati</taxon>
        <taxon>Mycoplasmatota</taxon>
        <taxon>Mycoplasmoidales</taxon>
        <taxon>Mycoplasmoidaceae</taxon>
        <taxon>Ureaplasma</taxon>
    </lineage>
</organism>
<evidence type="ECO:0000313" key="2">
    <source>
        <dbReference type="Proteomes" id="UP001449582"/>
    </source>
</evidence>
<reference evidence="1" key="1">
    <citation type="submission" date="2024-02" db="EMBL/GenBank/DDBJ databases">
        <title>Draft genome sequence of new strains in genus Ureaplasma.</title>
        <authorList>
            <person name="Nakajima Y."/>
            <person name="Segawa T."/>
        </authorList>
    </citation>
    <scope>NUCLEOTIDE SEQUENCE [LARGE SCALE GENOMIC DNA]</scope>
    <source>
        <strain evidence="1">OM1</strain>
    </source>
</reference>
<sequence>MKLDRFNKPLHKAHKAFKPYYDAFIQYMNQEYALAPFSQILNTKIGNQIINFFHGFLYFYRVENFGDDFDINKLSKDNYFALLKGVTLFLLSTQNNYTKNIFGKTFIGSHNPNELVFDDKLNLESKDMLLRSTHIIYTISLIFNKFLINFIGDAKTIYELIYNYLAFVIVNNNIEPIKKRSLFAKKTDVDLDNRIEQIEITLEYFKNCQNILKKILPTSFNDLTFLINKNFKEMN</sequence>
<evidence type="ECO:0000313" key="1">
    <source>
        <dbReference type="EMBL" id="GAA5414357.1"/>
    </source>
</evidence>
<keyword evidence="2" id="KW-1185">Reference proteome</keyword>
<comment type="caution">
    <text evidence="1">The sequence shown here is derived from an EMBL/GenBank/DDBJ whole genome shotgun (WGS) entry which is preliminary data.</text>
</comment>
<gene>
    <name evidence="1" type="ORF">UREOM_0680</name>
</gene>